<sequence length="77" mass="8846">MLLCCLHQLRERSVHEQAWNTDAGLQELQWGRLRRRAWIQRCLQQRTSGLPVGQHALISPLLKVLPLAAIQRSVPSL</sequence>
<evidence type="ECO:0000313" key="1">
    <source>
        <dbReference type="EMBL" id="MEQ2300672.1"/>
    </source>
</evidence>
<proteinExistence type="predicted"/>
<keyword evidence="2" id="KW-1185">Reference proteome</keyword>
<organism evidence="1 2">
    <name type="scientific">Ameca splendens</name>
    <dbReference type="NCBI Taxonomy" id="208324"/>
    <lineage>
        <taxon>Eukaryota</taxon>
        <taxon>Metazoa</taxon>
        <taxon>Chordata</taxon>
        <taxon>Craniata</taxon>
        <taxon>Vertebrata</taxon>
        <taxon>Euteleostomi</taxon>
        <taxon>Actinopterygii</taxon>
        <taxon>Neopterygii</taxon>
        <taxon>Teleostei</taxon>
        <taxon>Neoteleostei</taxon>
        <taxon>Acanthomorphata</taxon>
        <taxon>Ovalentaria</taxon>
        <taxon>Atherinomorphae</taxon>
        <taxon>Cyprinodontiformes</taxon>
        <taxon>Goodeidae</taxon>
        <taxon>Ameca</taxon>
    </lineage>
</organism>
<protein>
    <submittedName>
        <fullName evidence="1">Uncharacterized protein</fullName>
    </submittedName>
</protein>
<dbReference type="EMBL" id="JAHRIP010050093">
    <property type="protein sequence ID" value="MEQ2300672.1"/>
    <property type="molecule type" value="Genomic_DNA"/>
</dbReference>
<reference evidence="1 2" key="1">
    <citation type="submission" date="2021-06" db="EMBL/GenBank/DDBJ databases">
        <authorList>
            <person name="Palmer J.M."/>
        </authorList>
    </citation>
    <scope>NUCLEOTIDE SEQUENCE [LARGE SCALE GENOMIC DNA]</scope>
    <source>
        <strain evidence="1 2">AS_MEX2019</strain>
        <tissue evidence="1">Muscle</tissue>
    </source>
</reference>
<gene>
    <name evidence="1" type="ORF">AMECASPLE_028155</name>
</gene>
<feature type="non-terminal residue" evidence="1">
    <location>
        <position position="77"/>
    </location>
</feature>
<comment type="caution">
    <text evidence="1">The sequence shown here is derived from an EMBL/GenBank/DDBJ whole genome shotgun (WGS) entry which is preliminary data.</text>
</comment>
<accession>A0ABV0Z399</accession>
<dbReference type="Proteomes" id="UP001469553">
    <property type="component" value="Unassembled WGS sequence"/>
</dbReference>
<name>A0ABV0Z399_9TELE</name>
<evidence type="ECO:0000313" key="2">
    <source>
        <dbReference type="Proteomes" id="UP001469553"/>
    </source>
</evidence>